<dbReference type="Proteomes" id="UP000593915">
    <property type="component" value="Chromosome"/>
</dbReference>
<gene>
    <name evidence="2" type="ORF">IFE08_01830</name>
</gene>
<feature type="transmembrane region" description="Helical" evidence="1">
    <location>
        <begin position="77"/>
        <end position="102"/>
    </location>
</feature>
<keyword evidence="1" id="KW-0472">Membrane</keyword>
<feature type="transmembrane region" description="Helical" evidence="1">
    <location>
        <begin position="167"/>
        <end position="185"/>
    </location>
</feature>
<evidence type="ECO:0000313" key="3">
    <source>
        <dbReference type="Proteomes" id="UP000593915"/>
    </source>
</evidence>
<protein>
    <submittedName>
        <fullName evidence="2">Uncharacterized protein</fullName>
    </submittedName>
</protein>
<feature type="transmembrane region" description="Helical" evidence="1">
    <location>
        <begin position="14"/>
        <end position="32"/>
    </location>
</feature>
<sequence length="194" mass="22579">MKILFKKELYEFRYNYKAWFIAFLSIAAVYAPTSWKHEAPVFLLCLWLLISIGQYIYESYYTETKHGGWIFIHNMGVTFFELFFAKFLCSLMMVIVIMIIDIPNLIGKIWISDFFLIFLFTIIQIEITYLSIIFSKGSEATSSTVGTILSVVLLFAAFYIQNAFLRIFLLAVLACFLGFVCKTVSKTLKYRTQL</sequence>
<evidence type="ECO:0000313" key="2">
    <source>
        <dbReference type="EMBL" id="QOW61172.1"/>
    </source>
</evidence>
<proteinExistence type="predicted"/>
<keyword evidence="1" id="KW-1133">Transmembrane helix</keyword>
<dbReference type="AlphaFoldDB" id="A0A7S6WQZ1"/>
<accession>A0A7S6WQZ1</accession>
<dbReference type="RefSeq" id="WP_024469703.1">
    <property type="nucleotide sequence ID" value="NZ_CP061839.1"/>
</dbReference>
<feature type="transmembrane region" description="Helical" evidence="1">
    <location>
        <begin position="114"/>
        <end position="134"/>
    </location>
</feature>
<evidence type="ECO:0000256" key="1">
    <source>
        <dbReference type="SAM" id="Phobius"/>
    </source>
</evidence>
<name>A0A7S6WQZ1_9SPIR</name>
<feature type="transmembrane region" description="Helical" evidence="1">
    <location>
        <begin position="140"/>
        <end position="160"/>
    </location>
</feature>
<reference evidence="2 3" key="1">
    <citation type="submission" date="2020-09" db="EMBL/GenBank/DDBJ databases">
        <title>Characterization of Treponema spp. from bovine digital dermatitis in Korea.</title>
        <authorList>
            <person name="Espiritu H.M."/>
            <person name="Cho Y.I."/>
            <person name="Mamuad L."/>
        </authorList>
    </citation>
    <scope>NUCLEOTIDE SEQUENCE [LARGE SCALE GENOMIC DNA]</scope>
    <source>
        <strain evidence="2 3">KS1</strain>
    </source>
</reference>
<dbReference type="EMBL" id="CP061839">
    <property type="protein sequence ID" value="QOW61172.1"/>
    <property type="molecule type" value="Genomic_DNA"/>
</dbReference>
<keyword evidence="1" id="KW-0812">Transmembrane</keyword>
<organism evidence="2 3">
    <name type="scientific">Treponema pedis</name>
    <dbReference type="NCBI Taxonomy" id="409322"/>
    <lineage>
        <taxon>Bacteria</taxon>
        <taxon>Pseudomonadati</taxon>
        <taxon>Spirochaetota</taxon>
        <taxon>Spirochaetia</taxon>
        <taxon>Spirochaetales</taxon>
        <taxon>Treponemataceae</taxon>
        <taxon>Treponema</taxon>
    </lineage>
</organism>
<feature type="transmembrane region" description="Helical" evidence="1">
    <location>
        <begin position="39"/>
        <end position="57"/>
    </location>
</feature>